<feature type="binding site" evidence="17">
    <location>
        <position position="384"/>
    </location>
    <ligand>
        <name>(6S)-NADPHX</name>
        <dbReference type="ChEBI" id="CHEBI:64076"/>
    </ligand>
</feature>
<dbReference type="Pfam" id="PF01256">
    <property type="entry name" value="Carb_kinase"/>
    <property type="match status" value="1"/>
</dbReference>
<evidence type="ECO:0000313" key="22">
    <source>
        <dbReference type="EMBL" id="MBC5738219.1"/>
    </source>
</evidence>
<dbReference type="InterPro" id="IPR030677">
    <property type="entry name" value="Nnr"/>
</dbReference>
<feature type="binding site" evidence="18">
    <location>
        <position position="60"/>
    </location>
    <ligand>
        <name>K(+)</name>
        <dbReference type="ChEBI" id="CHEBI:29103"/>
    </ligand>
</feature>
<dbReference type="EC" id="5.1.99.6" evidence="19"/>
<evidence type="ECO:0000256" key="3">
    <source>
        <dbReference type="ARBA" id="ARBA00006001"/>
    </source>
</evidence>
<dbReference type="HAMAP" id="MF_01965">
    <property type="entry name" value="NADHX_dehydratase"/>
    <property type="match status" value="1"/>
</dbReference>
<reference evidence="22" key="1">
    <citation type="submission" date="2020-08" db="EMBL/GenBank/DDBJ databases">
        <title>Genome public.</title>
        <authorList>
            <person name="Liu C."/>
            <person name="Sun Q."/>
        </authorList>
    </citation>
    <scope>NUCLEOTIDE SEQUENCE</scope>
    <source>
        <strain evidence="22">NSJ-52</strain>
    </source>
</reference>
<evidence type="ECO:0000256" key="2">
    <source>
        <dbReference type="ARBA" id="ARBA00000909"/>
    </source>
</evidence>
<keyword evidence="8 17" id="KW-0521">NADP</keyword>
<evidence type="ECO:0000259" key="20">
    <source>
        <dbReference type="PROSITE" id="PS51383"/>
    </source>
</evidence>
<dbReference type="InterPro" id="IPR004443">
    <property type="entry name" value="YjeF_N_dom"/>
</dbReference>
<keyword evidence="6 17" id="KW-0547">Nucleotide-binding</keyword>
<comment type="cofactor">
    <cofactor evidence="18 19">
        <name>K(+)</name>
        <dbReference type="ChEBI" id="CHEBI:29103"/>
    </cofactor>
    <text evidence="18 19">Binds 1 potassium ion per subunit.</text>
</comment>
<dbReference type="AlphaFoldDB" id="A0A8J6JMW7"/>
<dbReference type="Gene3D" id="3.40.50.10260">
    <property type="entry name" value="YjeF N-terminal domain"/>
    <property type="match status" value="1"/>
</dbReference>
<keyword evidence="13" id="KW-0511">Multifunctional enzyme</keyword>
<keyword evidence="10 17" id="KW-0520">NAD</keyword>
<dbReference type="InterPro" id="IPR029056">
    <property type="entry name" value="Ribokinase-like"/>
</dbReference>
<dbReference type="RefSeq" id="WP_186919997.1">
    <property type="nucleotide sequence ID" value="NZ_JACOPQ010000013.1"/>
</dbReference>
<keyword evidence="11 18" id="KW-0413">Isomerase</keyword>
<evidence type="ECO:0000256" key="8">
    <source>
        <dbReference type="ARBA" id="ARBA00022857"/>
    </source>
</evidence>
<dbReference type="PIRSF" id="PIRSF017184">
    <property type="entry name" value="Nnr"/>
    <property type="match status" value="1"/>
</dbReference>
<evidence type="ECO:0000256" key="16">
    <source>
        <dbReference type="ARBA" id="ARBA00049209"/>
    </source>
</evidence>
<dbReference type="PROSITE" id="PS51385">
    <property type="entry name" value="YJEF_N"/>
    <property type="match status" value="1"/>
</dbReference>
<dbReference type="HAMAP" id="MF_01966">
    <property type="entry name" value="NADHX_epimerase"/>
    <property type="match status" value="1"/>
</dbReference>
<comment type="similarity">
    <text evidence="3 19">In the N-terminal section; belongs to the NnrE/AIBP family.</text>
</comment>
<dbReference type="GO" id="GO:0046496">
    <property type="term" value="P:nicotinamide nucleotide metabolic process"/>
    <property type="evidence" value="ECO:0007669"/>
    <property type="project" value="UniProtKB-UniRule"/>
</dbReference>
<feature type="binding site" evidence="18">
    <location>
        <begin position="133"/>
        <end position="139"/>
    </location>
    <ligand>
        <name>(6S)-NADPHX</name>
        <dbReference type="ChEBI" id="CHEBI:64076"/>
    </ligand>
</feature>
<dbReference type="PANTHER" id="PTHR12592">
    <property type="entry name" value="ATP-DEPENDENT (S)-NAD(P)H-HYDRATE DEHYDRATASE FAMILY MEMBER"/>
    <property type="match status" value="1"/>
</dbReference>
<dbReference type="InterPro" id="IPR000631">
    <property type="entry name" value="CARKD"/>
</dbReference>
<feature type="binding site" evidence="17">
    <location>
        <begin position="418"/>
        <end position="422"/>
    </location>
    <ligand>
        <name>AMP</name>
        <dbReference type="ChEBI" id="CHEBI:456215"/>
    </ligand>
</feature>
<name>A0A8J6JMW7_9FIRM</name>
<dbReference type="GO" id="GO:0052856">
    <property type="term" value="F:NAD(P)HX epimerase activity"/>
    <property type="evidence" value="ECO:0007669"/>
    <property type="project" value="UniProtKB-UniRule"/>
</dbReference>
<evidence type="ECO:0000259" key="21">
    <source>
        <dbReference type="PROSITE" id="PS51385"/>
    </source>
</evidence>
<gene>
    <name evidence="18" type="primary">nnrE</name>
    <name evidence="17" type="synonym">nnrD</name>
    <name evidence="22" type="ORF">H8S62_14495</name>
</gene>
<feature type="binding site" evidence="18">
    <location>
        <begin position="59"/>
        <end position="63"/>
    </location>
    <ligand>
        <name>(6S)-NADPHX</name>
        <dbReference type="ChEBI" id="CHEBI:64076"/>
    </ligand>
</feature>
<evidence type="ECO:0000313" key="23">
    <source>
        <dbReference type="Proteomes" id="UP000607645"/>
    </source>
</evidence>
<dbReference type="GO" id="GO:0046872">
    <property type="term" value="F:metal ion binding"/>
    <property type="evidence" value="ECO:0007669"/>
    <property type="project" value="UniProtKB-UniRule"/>
</dbReference>
<dbReference type="SUPFAM" id="SSF64153">
    <property type="entry name" value="YjeF N-terminal domain-like"/>
    <property type="match status" value="1"/>
</dbReference>
<feature type="binding site" evidence="17">
    <location>
        <position position="447"/>
    </location>
    <ligand>
        <name>AMP</name>
        <dbReference type="ChEBI" id="CHEBI:456215"/>
    </ligand>
</feature>
<comment type="caution">
    <text evidence="18">Lacks conserved residue(s) required for the propagation of feature annotation.</text>
</comment>
<feature type="domain" description="YjeF C-terminal" evidence="20">
    <location>
        <begin position="227"/>
        <end position="507"/>
    </location>
</feature>
<dbReference type="EC" id="4.2.1.136" evidence="19"/>
<evidence type="ECO:0000256" key="4">
    <source>
        <dbReference type="ARBA" id="ARBA00009524"/>
    </source>
</evidence>
<dbReference type="EMBL" id="JACOPQ010000013">
    <property type="protein sequence ID" value="MBC5738219.1"/>
    <property type="molecule type" value="Genomic_DNA"/>
</dbReference>
<dbReference type="Gene3D" id="3.40.1190.20">
    <property type="match status" value="1"/>
</dbReference>
<comment type="catalytic activity">
    <reaction evidence="1 18 19">
        <text>(6R)-NADHX = (6S)-NADHX</text>
        <dbReference type="Rhea" id="RHEA:32215"/>
        <dbReference type="ChEBI" id="CHEBI:64074"/>
        <dbReference type="ChEBI" id="CHEBI:64075"/>
        <dbReference type="EC" id="5.1.99.6"/>
    </reaction>
</comment>
<evidence type="ECO:0000256" key="13">
    <source>
        <dbReference type="ARBA" id="ARBA00023268"/>
    </source>
</evidence>
<comment type="function">
    <text evidence="18">Catalyzes the epimerization of the S- and R-forms of NAD(P)HX, a damaged form of NAD(P)H that is a result of enzymatic or heat-dependent hydration. This is a prerequisite for the S-specific NAD(P)H-hydrate dehydratase to allow the repair of both epimers of NAD(P)HX.</text>
</comment>
<evidence type="ECO:0000256" key="5">
    <source>
        <dbReference type="ARBA" id="ARBA00022723"/>
    </source>
</evidence>
<comment type="function">
    <text evidence="14 19">Bifunctional enzyme that catalyzes the epimerization of the S- and R-forms of NAD(P)HX and the dehydration of the S-form of NAD(P)HX at the expense of ADP, which is converted to AMP. This allows the repair of both epimers of NAD(P)HX, a damaged form of NAD(P)H that is a result of enzymatic or heat-dependent hydration.</text>
</comment>
<keyword evidence="7 17" id="KW-0067">ATP-binding</keyword>
<evidence type="ECO:0000256" key="6">
    <source>
        <dbReference type="ARBA" id="ARBA00022741"/>
    </source>
</evidence>
<keyword evidence="23" id="KW-1185">Reference proteome</keyword>
<proteinExistence type="inferred from homology"/>
<sequence length="509" mass="53102">MKIATAKQMRELDRITIEERGVPSTELMERAAAALARAAGEAAGKETGGRAVCFCGAGNNGGDGVAAARLLLEAGWEIRAVLVGRRYRMTPDCQEMAERLEKKGGKLEDFTASDPDFAAWCLGADVMIDALFGIGLNTELREDAQIAVHMMNTCAIPVVSADIPSGVEADTGRILGTAVEAVRTVTFTLPKAGHFVGKGALCTGELTVADIGIPADLVQGQEYPVAAVERPDVRLPRRPRDAHKGDFGRVYILGGSMGLSGAPVMAAQAAVRSGAGLVSVGVPGQVWPIAAAKLDEAMVHPLPSGKEGMLELGAAMAVLERLPSFGVCLVGPGLGRSNTVGTVVRNLLQETKLPVILDADGINALGGHIDILDRRGCCTILTPHDVEFARIGGDLSHGDRLRAAREFAVEHGCCLVLKGHRTITAFPDGTAYVNTTGNPGMAKGGSGDVLGGILASLLAQGFTPREAAPMAVYLHGMAGDLCAAELGEYGMTPTDMIRRLPEVMKLAGQ</sequence>
<dbReference type="NCBIfam" id="TIGR00197">
    <property type="entry name" value="yjeF_nterm"/>
    <property type="match status" value="1"/>
</dbReference>
<evidence type="ECO:0000256" key="17">
    <source>
        <dbReference type="HAMAP-Rule" id="MF_01965"/>
    </source>
</evidence>
<evidence type="ECO:0000256" key="15">
    <source>
        <dbReference type="ARBA" id="ARBA00048238"/>
    </source>
</evidence>
<evidence type="ECO:0000256" key="11">
    <source>
        <dbReference type="ARBA" id="ARBA00023235"/>
    </source>
</evidence>
<protein>
    <recommendedName>
        <fullName evidence="19">Bifunctional NAD(P)H-hydrate repair enzyme</fullName>
    </recommendedName>
    <alternativeName>
        <fullName evidence="19">Nicotinamide nucleotide repair protein</fullName>
    </alternativeName>
    <domain>
        <recommendedName>
            <fullName evidence="19">ADP-dependent (S)-NAD(P)H-hydrate dehydratase</fullName>
            <ecNumber evidence="19">4.2.1.136</ecNumber>
        </recommendedName>
        <alternativeName>
            <fullName evidence="19">ADP-dependent NAD(P)HX dehydratase</fullName>
        </alternativeName>
    </domain>
    <domain>
        <recommendedName>
            <fullName evidence="19">NAD(P)H-hydrate epimerase</fullName>
            <ecNumber evidence="19">5.1.99.6</ecNumber>
        </recommendedName>
    </domain>
</protein>
<feature type="binding site" evidence="18">
    <location>
        <position position="162"/>
    </location>
    <ligand>
        <name>(6S)-NADPHX</name>
        <dbReference type="ChEBI" id="CHEBI:64076"/>
    </ligand>
</feature>
<feature type="binding site" evidence="17">
    <location>
        <position position="262"/>
    </location>
    <ligand>
        <name>(6S)-NADPHX</name>
        <dbReference type="ChEBI" id="CHEBI:64076"/>
    </ligand>
</feature>
<feature type="binding site" evidence="18">
    <location>
        <position position="165"/>
    </location>
    <ligand>
        <name>K(+)</name>
        <dbReference type="ChEBI" id="CHEBI:29103"/>
    </ligand>
</feature>
<dbReference type="GO" id="GO:0005524">
    <property type="term" value="F:ATP binding"/>
    <property type="evidence" value="ECO:0007669"/>
    <property type="project" value="UniProtKB-UniRule"/>
</dbReference>
<dbReference type="SUPFAM" id="SSF53613">
    <property type="entry name" value="Ribokinase-like"/>
    <property type="match status" value="1"/>
</dbReference>
<dbReference type="GO" id="GO:0052855">
    <property type="term" value="F:ADP-dependent NAD(P)H-hydrate dehydratase activity"/>
    <property type="evidence" value="ECO:0007669"/>
    <property type="project" value="UniProtKB-UniRule"/>
</dbReference>
<dbReference type="Proteomes" id="UP000607645">
    <property type="component" value="Unassembled WGS sequence"/>
</dbReference>
<dbReference type="GO" id="GO:0110051">
    <property type="term" value="P:metabolite repair"/>
    <property type="evidence" value="ECO:0007669"/>
    <property type="project" value="TreeGrafter"/>
</dbReference>
<keyword evidence="5 18" id="KW-0479">Metal-binding</keyword>
<evidence type="ECO:0000256" key="7">
    <source>
        <dbReference type="ARBA" id="ARBA00022840"/>
    </source>
</evidence>
<comment type="catalytic activity">
    <reaction evidence="15 17 19">
        <text>(6S)-NADHX + ADP = AMP + phosphate + NADH + H(+)</text>
        <dbReference type="Rhea" id="RHEA:32223"/>
        <dbReference type="ChEBI" id="CHEBI:15378"/>
        <dbReference type="ChEBI" id="CHEBI:43474"/>
        <dbReference type="ChEBI" id="CHEBI:57945"/>
        <dbReference type="ChEBI" id="CHEBI:64074"/>
        <dbReference type="ChEBI" id="CHEBI:456215"/>
        <dbReference type="ChEBI" id="CHEBI:456216"/>
        <dbReference type="EC" id="4.2.1.136"/>
    </reaction>
</comment>
<feature type="domain" description="YjeF N-terminal" evidence="21">
    <location>
        <begin position="9"/>
        <end position="219"/>
    </location>
</feature>
<comment type="function">
    <text evidence="17">Catalyzes the dehydration of the S-form of NAD(P)HX at the expense of ADP, which is converted to AMP. Together with NAD(P)HX epimerase, which catalyzes the epimerization of the S- and R-forms, the enzyme allows the repair of both epimers of NAD(P)HX, a damaged form of NAD(P)H that is a result of enzymatic or heat-dependent hydration.</text>
</comment>
<organism evidence="22 23">
    <name type="scientific">Lawsonibacter faecis</name>
    <dbReference type="NCBI Taxonomy" id="2763052"/>
    <lineage>
        <taxon>Bacteria</taxon>
        <taxon>Bacillati</taxon>
        <taxon>Bacillota</taxon>
        <taxon>Clostridia</taxon>
        <taxon>Eubacteriales</taxon>
        <taxon>Oscillospiraceae</taxon>
        <taxon>Lawsonibacter</taxon>
    </lineage>
</organism>
<dbReference type="NCBIfam" id="TIGR00196">
    <property type="entry name" value="yjeF_cterm"/>
    <property type="match status" value="1"/>
</dbReference>
<comment type="cofactor">
    <cofactor evidence="17">
        <name>Mg(2+)</name>
        <dbReference type="ChEBI" id="CHEBI:18420"/>
    </cofactor>
</comment>
<comment type="subunit">
    <text evidence="17">Homotetramer.</text>
</comment>
<keyword evidence="12 17" id="KW-0456">Lyase</keyword>
<dbReference type="PANTHER" id="PTHR12592:SF0">
    <property type="entry name" value="ATP-DEPENDENT (S)-NAD(P)H-HYDRATE DEHYDRATASE"/>
    <property type="match status" value="1"/>
</dbReference>
<evidence type="ECO:0000256" key="1">
    <source>
        <dbReference type="ARBA" id="ARBA00000013"/>
    </source>
</evidence>
<accession>A0A8J6JMW7</accession>
<comment type="similarity">
    <text evidence="4 19">In the C-terminal section; belongs to the NnrD/CARKD family.</text>
</comment>
<evidence type="ECO:0000256" key="19">
    <source>
        <dbReference type="PIRNR" id="PIRNR017184"/>
    </source>
</evidence>
<dbReference type="PROSITE" id="PS51383">
    <property type="entry name" value="YJEF_C_3"/>
    <property type="match status" value="1"/>
</dbReference>
<comment type="caution">
    <text evidence="22">The sequence shown here is derived from an EMBL/GenBank/DDBJ whole genome shotgun (WGS) entry which is preliminary data.</text>
</comment>
<evidence type="ECO:0000256" key="18">
    <source>
        <dbReference type="HAMAP-Rule" id="MF_01966"/>
    </source>
</evidence>
<evidence type="ECO:0000256" key="9">
    <source>
        <dbReference type="ARBA" id="ARBA00022958"/>
    </source>
</evidence>
<keyword evidence="9 18" id="KW-0630">Potassium</keyword>
<comment type="similarity">
    <text evidence="17">Belongs to the NnrD/CARKD family.</text>
</comment>
<evidence type="ECO:0000256" key="12">
    <source>
        <dbReference type="ARBA" id="ARBA00023239"/>
    </source>
</evidence>
<evidence type="ECO:0000256" key="14">
    <source>
        <dbReference type="ARBA" id="ARBA00025153"/>
    </source>
</evidence>
<evidence type="ECO:0000256" key="10">
    <source>
        <dbReference type="ARBA" id="ARBA00023027"/>
    </source>
</evidence>
<dbReference type="InterPro" id="IPR036652">
    <property type="entry name" value="YjeF_N_dom_sf"/>
</dbReference>
<feature type="binding site" evidence="17">
    <location>
        <position position="448"/>
    </location>
    <ligand>
        <name>(6S)-NADPHX</name>
        <dbReference type="ChEBI" id="CHEBI:64076"/>
    </ligand>
</feature>
<dbReference type="CDD" id="cd01171">
    <property type="entry name" value="YXKO-related"/>
    <property type="match status" value="1"/>
</dbReference>
<comment type="catalytic activity">
    <reaction evidence="2 18 19">
        <text>(6R)-NADPHX = (6S)-NADPHX</text>
        <dbReference type="Rhea" id="RHEA:32227"/>
        <dbReference type="ChEBI" id="CHEBI:64076"/>
        <dbReference type="ChEBI" id="CHEBI:64077"/>
        <dbReference type="EC" id="5.1.99.6"/>
    </reaction>
</comment>
<comment type="catalytic activity">
    <reaction evidence="16 17 19">
        <text>(6S)-NADPHX + ADP = AMP + phosphate + NADPH + H(+)</text>
        <dbReference type="Rhea" id="RHEA:32235"/>
        <dbReference type="ChEBI" id="CHEBI:15378"/>
        <dbReference type="ChEBI" id="CHEBI:43474"/>
        <dbReference type="ChEBI" id="CHEBI:57783"/>
        <dbReference type="ChEBI" id="CHEBI:64076"/>
        <dbReference type="ChEBI" id="CHEBI:456215"/>
        <dbReference type="ChEBI" id="CHEBI:456216"/>
        <dbReference type="EC" id="4.2.1.136"/>
    </reaction>
</comment>
<comment type="similarity">
    <text evidence="18">Belongs to the NnrE/AIBP family.</text>
</comment>
<dbReference type="Pfam" id="PF03853">
    <property type="entry name" value="YjeF_N"/>
    <property type="match status" value="1"/>
</dbReference>
<feature type="binding site" evidence="18">
    <location>
        <position position="129"/>
    </location>
    <ligand>
        <name>K(+)</name>
        <dbReference type="ChEBI" id="CHEBI:29103"/>
    </ligand>
</feature>
<feature type="binding site" evidence="17">
    <location>
        <position position="333"/>
    </location>
    <ligand>
        <name>(6S)-NADPHX</name>
        <dbReference type="ChEBI" id="CHEBI:64076"/>
    </ligand>
</feature>